<dbReference type="Pfam" id="PF00460">
    <property type="entry name" value="Flg_bb_rod"/>
    <property type="match status" value="1"/>
</dbReference>
<dbReference type="PANTHER" id="PTHR30435">
    <property type="entry name" value="FLAGELLAR PROTEIN"/>
    <property type="match status" value="1"/>
</dbReference>
<evidence type="ECO:0000256" key="3">
    <source>
        <dbReference type="ARBA" id="ARBA00023143"/>
    </source>
</evidence>
<dbReference type="PANTHER" id="PTHR30435:SF12">
    <property type="entry name" value="FLAGELLAR BASAL BODY ROD PROTEIN FLGB"/>
    <property type="match status" value="1"/>
</dbReference>
<name>A0A3B0WPV0_9ZZZZ</name>
<gene>
    <name evidence="5" type="ORF">MNBD_GAMMA06-1947</name>
</gene>
<dbReference type="InterPro" id="IPR019776">
    <property type="entry name" value="Flagellar_basal_body_rod_CS"/>
</dbReference>
<dbReference type="NCBIfam" id="TIGR01396">
    <property type="entry name" value="FlgB"/>
    <property type="match status" value="1"/>
</dbReference>
<dbReference type="InterPro" id="IPR001444">
    <property type="entry name" value="Flag_bb_rod_N"/>
</dbReference>
<accession>A0A3B0WPV0</accession>
<dbReference type="InterPro" id="IPR006300">
    <property type="entry name" value="FlgB"/>
</dbReference>
<evidence type="ECO:0000256" key="2">
    <source>
        <dbReference type="ARBA" id="ARBA00009677"/>
    </source>
</evidence>
<dbReference type="PIRSF" id="PIRSF002889">
    <property type="entry name" value="Rod_FlgB"/>
    <property type="match status" value="1"/>
</dbReference>
<sequence length="131" mass="14190">MPISFDSALGVHQKALAIRSQRTEILASNIANADTPGYKARDIDFKSTLANIDNRAGSSLTRTNAKHIQISTADKNPEMLYRTPNQSSLDGNTVDGQLEKSAFAENALRYQASLTFLSGKFKGMLAAIKGE</sequence>
<dbReference type="PROSITE" id="PS00588">
    <property type="entry name" value="FLAGELLA_BB_ROD"/>
    <property type="match status" value="1"/>
</dbReference>
<comment type="subcellular location">
    <subcellularLocation>
        <location evidence="1">Bacterial flagellum basal body</location>
    </subcellularLocation>
</comment>
<feature type="domain" description="Flagellar basal body rod protein N-terminal" evidence="4">
    <location>
        <begin position="11"/>
        <end position="39"/>
    </location>
</feature>
<evidence type="ECO:0000313" key="5">
    <source>
        <dbReference type="EMBL" id="VAW53082.1"/>
    </source>
</evidence>
<evidence type="ECO:0000256" key="1">
    <source>
        <dbReference type="ARBA" id="ARBA00004117"/>
    </source>
</evidence>
<keyword evidence="5" id="KW-0969">Cilium</keyword>
<comment type="similarity">
    <text evidence="2">Belongs to the flagella basal body rod proteins family.</text>
</comment>
<proteinExistence type="inferred from homology"/>
<organism evidence="5">
    <name type="scientific">hydrothermal vent metagenome</name>
    <dbReference type="NCBI Taxonomy" id="652676"/>
    <lineage>
        <taxon>unclassified sequences</taxon>
        <taxon>metagenomes</taxon>
        <taxon>ecological metagenomes</taxon>
    </lineage>
</organism>
<dbReference type="GO" id="GO:0071978">
    <property type="term" value="P:bacterial-type flagellum-dependent swarming motility"/>
    <property type="evidence" value="ECO:0007669"/>
    <property type="project" value="TreeGrafter"/>
</dbReference>
<keyword evidence="5" id="KW-0966">Cell projection</keyword>
<reference evidence="5" key="1">
    <citation type="submission" date="2018-06" db="EMBL/GenBank/DDBJ databases">
        <authorList>
            <person name="Zhirakovskaya E."/>
        </authorList>
    </citation>
    <scope>NUCLEOTIDE SEQUENCE</scope>
</reference>
<dbReference type="GO" id="GO:0030694">
    <property type="term" value="C:bacterial-type flagellum basal body, rod"/>
    <property type="evidence" value="ECO:0007669"/>
    <property type="project" value="InterPro"/>
</dbReference>
<dbReference type="AlphaFoldDB" id="A0A3B0WPV0"/>
<keyword evidence="5" id="KW-0282">Flagellum</keyword>
<evidence type="ECO:0000259" key="4">
    <source>
        <dbReference type="Pfam" id="PF00460"/>
    </source>
</evidence>
<keyword evidence="3" id="KW-0975">Bacterial flagellum</keyword>
<dbReference type="EMBL" id="UOFD01000057">
    <property type="protein sequence ID" value="VAW53082.1"/>
    <property type="molecule type" value="Genomic_DNA"/>
</dbReference>
<protein>
    <submittedName>
        <fullName evidence="5">Flagellar basal-body rod protein FlgB</fullName>
    </submittedName>
</protein>